<accession>A0ABT6T8M2</accession>
<keyword evidence="2" id="KW-1133">Transmembrane helix</keyword>
<organism evidence="3 4">
    <name type="scientific">Streptomyces luteolus</name>
    <dbReference type="NCBI Taxonomy" id="3043615"/>
    <lineage>
        <taxon>Bacteria</taxon>
        <taxon>Bacillati</taxon>
        <taxon>Actinomycetota</taxon>
        <taxon>Actinomycetes</taxon>
        <taxon>Kitasatosporales</taxon>
        <taxon>Streptomycetaceae</taxon>
        <taxon>Streptomyces</taxon>
    </lineage>
</organism>
<feature type="transmembrane region" description="Helical" evidence="2">
    <location>
        <begin position="166"/>
        <end position="187"/>
    </location>
</feature>
<evidence type="ECO:0000256" key="2">
    <source>
        <dbReference type="SAM" id="Phobius"/>
    </source>
</evidence>
<sequence length="217" mass="23728">MESATPLLMPLLLIGAMAVVLALIVWTFVDFRREHVGTRALRKQRQYDVMHAFDGRPEVVVRCSGSGMSIEEIVWYGRQRGYDLYCFQGTGQSARKLVMRRLPLPWPPPALLQQVPPRPQDLAAIRADVYRTINPEGLWVLVAGLIAGAAGVGFSTIDTYRAQDSIPVGAVVTAVLLLLALGVALLGQKALKSRSRRFRPTNSPINTPPTGRAGGTQ</sequence>
<evidence type="ECO:0008006" key="5">
    <source>
        <dbReference type="Google" id="ProtNLM"/>
    </source>
</evidence>
<dbReference type="RefSeq" id="WP_282540066.1">
    <property type="nucleotide sequence ID" value="NZ_JASCIS010000081.1"/>
</dbReference>
<feature type="compositionally biased region" description="Polar residues" evidence="1">
    <location>
        <begin position="200"/>
        <end position="209"/>
    </location>
</feature>
<gene>
    <name evidence="3" type="ORF">QIT00_37960</name>
</gene>
<reference evidence="3 4" key="1">
    <citation type="submission" date="2023-05" db="EMBL/GenBank/DDBJ databases">
        <title>Draft genome sequence of Streptomyces sp. B-S-A12 isolated from a cave soil in Thailand.</title>
        <authorList>
            <person name="Chamroensaksri N."/>
            <person name="Muangham S."/>
        </authorList>
    </citation>
    <scope>NUCLEOTIDE SEQUENCE [LARGE SCALE GENOMIC DNA]</scope>
    <source>
        <strain evidence="3 4">B-S-A12</strain>
    </source>
</reference>
<keyword evidence="2" id="KW-0812">Transmembrane</keyword>
<evidence type="ECO:0000256" key="1">
    <source>
        <dbReference type="SAM" id="MobiDB-lite"/>
    </source>
</evidence>
<evidence type="ECO:0000313" key="4">
    <source>
        <dbReference type="Proteomes" id="UP001237105"/>
    </source>
</evidence>
<proteinExistence type="predicted"/>
<comment type="caution">
    <text evidence="3">The sequence shown here is derived from an EMBL/GenBank/DDBJ whole genome shotgun (WGS) entry which is preliminary data.</text>
</comment>
<dbReference type="EMBL" id="JASCIS010000081">
    <property type="protein sequence ID" value="MDI3424243.1"/>
    <property type="molecule type" value="Genomic_DNA"/>
</dbReference>
<feature type="transmembrane region" description="Helical" evidence="2">
    <location>
        <begin position="6"/>
        <end position="29"/>
    </location>
</feature>
<feature type="transmembrane region" description="Helical" evidence="2">
    <location>
        <begin position="138"/>
        <end position="160"/>
    </location>
</feature>
<protein>
    <recommendedName>
        <fullName evidence="5">Integral membrane protein</fullName>
    </recommendedName>
</protein>
<dbReference type="Proteomes" id="UP001237105">
    <property type="component" value="Unassembled WGS sequence"/>
</dbReference>
<keyword evidence="4" id="KW-1185">Reference proteome</keyword>
<evidence type="ECO:0000313" key="3">
    <source>
        <dbReference type="EMBL" id="MDI3424243.1"/>
    </source>
</evidence>
<name>A0ABT6T8M2_9ACTN</name>
<keyword evidence="2" id="KW-0472">Membrane</keyword>
<feature type="region of interest" description="Disordered" evidence="1">
    <location>
        <begin position="195"/>
        <end position="217"/>
    </location>
</feature>